<accession>A0ABV3XTG3</accession>
<dbReference type="InterPro" id="IPR025016">
    <property type="entry name" value="DUF3955"/>
</dbReference>
<gene>
    <name evidence="3" type="ORF">Ga0609869_001984</name>
</gene>
<feature type="domain" description="DUF3955" evidence="2">
    <location>
        <begin position="6"/>
        <end position="58"/>
    </location>
</feature>
<dbReference type="Pfam" id="PF13127">
    <property type="entry name" value="DUF3955"/>
    <property type="match status" value="1"/>
</dbReference>
<evidence type="ECO:0000313" key="3">
    <source>
        <dbReference type="EMBL" id="MEX5728631.1"/>
    </source>
</evidence>
<keyword evidence="1" id="KW-0812">Transmembrane</keyword>
<dbReference type="EMBL" id="JBEHHI010000002">
    <property type="protein sequence ID" value="MEX5728631.1"/>
    <property type="molecule type" value="Genomic_DNA"/>
</dbReference>
<sequence length="72" mass="7596">MTKLTLVALALLTIGVVLWAGYASQGSYVDENGVLQEPFALLAFGWFFVLAGGAVLGGVVGIRIFKNLRGPK</sequence>
<evidence type="ECO:0000259" key="2">
    <source>
        <dbReference type="Pfam" id="PF13127"/>
    </source>
</evidence>
<feature type="transmembrane region" description="Helical" evidence="1">
    <location>
        <begin position="39"/>
        <end position="65"/>
    </location>
</feature>
<comment type="caution">
    <text evidence="3">The sequence shown here is derived from an EMBL/GenBank/DDBJ whole genome shotgun (WGS) entry which is preliminary data.</text>
</comment>
<keyword evidence="1" id="KW-0472">Membrane</keyword>
<evidence type="ECO:0000256" key="1">
    <source>
        <dbReference type="SAM" id="Phobius"/>
    </source>
</evidence>
<dbReference type="Proteomes" id="UP001560019">
    <property type="component" value="Unassembled WGS sequence"/>
</dbReference>
<proteinExistence type="predicted"/>
<keyword evidence="1" id="KW-1133">Transmembrane helix</keyword>
<evidence type="ECO:0000313" key="4">
    <source>
        <dbReference type="Proteomes" id="UP001560019"/>
    </source>
</evidence>
<reference evidence="3 4" key="1">
    <citation type="submission" date="2024-06" db="EMBL/GenBank/DDBJ databases">
        <title>Genome of Rhodovulum iodosum, a marine photoferrotroph.</title>
        <authorList>
            <person name="Bianchini G."/>
            <person name="Nikeleit V."/>
            <person name="Kappler A."/>
            <person name="Bryce C."/>
            <person name="Sanchez-Baracaldo P."/>
        </authorList>
    </citation>
    <scope>NUCLEOTIDE SEQUENCE [LARGE SCALE GENOMIC DNA]</scope>
    <source>
        <strain evidence="3 4">UT/N1</strain>
    </source>
</reference>
<dbReference type="RefSeq" id="WP_125406712.1">
    <property type="nucleotide sequence ID" value="NZ_JBEHHI010000002.1"/>
</dbReference>
<protein>
    <recommendedName>
        <fullName evidence="2">DUF3955 domain-containing protein</fullName>
    </recommendedName>
</protein>
<keyword evidence="4" id="KW-1185">Reference proteome</keyword>
<name>A0ABV3XTG3_9RHOB</name>
<organism evidence="3 4">
    <name type="scientific">Rhodovulum iodosum</name>
    <dbReference type="NCBI Taxonomy" id="68291"/>
    <lineage>
        <taxon>Bacteria</taxon>
        <taxon>Pseudomonadati</taxon>
        <taxon>Pseudomonadota</taxon>
        <taxon>Alphaproteobacteria</taxon>
        <taxon>Rhodobacterales</taxon>
        <taxon>Paracoccaceae</taxon>
        <taxon>Rhodovulum</taxon>
    </lineage>
</organism>